<dbReference type="Pfam" id="PF13585">
    <property type="entry name" value="CHU_C"/>
    <property type="match status" value="1"/>
</dbReference>
<dbReference type="InterPro" id="IPR022409">
    <property type="entry name" value="PKD/Chitinase_dom"/>
</dbReference>
<keyword evidence="3" id="KW-1185">Reference proteome</keyword>
<dbReference type="InterPro" id="IPR026341">
    <property type="entry name" value="T9SS_type_B"/>
</dbReference>
<dbReference type="Pfam" id="PF17517">
    <property type="entry name" value="IgGFc_binding"/>
    <property type="match status" value="1"/>
</dbReference>
<protein>
    <recommendedName>
        <fullName evidence="1">PKD domain-containing protein</fullName>
    </recommendedName>
</protein>
<dbReference type="NCBIfam" id="TIGR04131">
    <property type="entry name" value="Bac_Flav_CTERM"/>
    <property type="match status" value="1"/>
</dbReference>
<dbReference type="InterPro" id="IPR000601">
    <property type="entry name" value="PKD_dom"/>
</dbReference>
<sequence>MLASFLLTSTFINVNAQRDTLFWFAAPEVSSGQGDSPVYLRFTTYSDPATVTISQPANGGFSPITLSISANDADSVDLTPFLSDIESSAPDIIDDNGLKISSTSEITAVYELNSPGNKETFSLKGSKGLGTNFYTPFQKSWDQSATIPASASSIDIVASEDGTTVLITPRADVVGHTRSITYSVTLNEGETYSARDLNPAADTSLAGSIVASNKPISVTCFSGALSHAGCNSSVGDQITSSDYAGKDFIVHKGNSSDEKIYILATQNATSISIHNASGTTSTLINWSETYVHELSDTINYIETSKPVYLLHVAGSGCNLGGAQVPNLFCAGRYNSAFTRSSSDSLYLILYVRQGFENDFTLNGNASLIPGSAFSVVPGTGGEFVVASILLDISDVAVNSYNEVSNSSDVFGMAVLNGEHTKGSKYAYLSEFNSYPFVSAGTDAVICGNSSLSLNGIVGGGSVTGYWSGTGFGTFEFDQDSLINTYFPSPLDTIISPIELILTSTGPCPVKKDTIELTVTPAPIVNASADQTVCANNAQVILDGSVTGGSTTGGWTSLGTGTFLPDTTTLNGIYIPSSADTLAGSVTLVLTATNVGTCNVVQDTMIVTITGAPTVDAGADTVSVCSNNPDVSLSGSVSGPTTSGKWTTSGSGLFVPNNVLLSTTYQPSSSDVNVGHITLYLESTNNGTCTTAKDSIVIEFTPSPVVEAGANIISCANESEVSLSGMVSGPTSTGGWTGGLGVFSSDTNDLNAIYTPTASEVSSGSLILTLESTNNLTCASESDFVQIDFVSPPFANFNFTEVCQDDITEFIDFSLPGYGSITNWQWDYDDGSSSVSPDDTHTYATSGSYDVELIVTTNVGCSDTIIKTVNVWELPSAGFNYATSCTGNQVTINFTDNSTSANDVINYWFYDFGGQGSSATQNPSQLFIGDGNFEITQIVSTVNGCVDSIEQFINIPPRPVAGFFYNTSNGMNIGAEFNFIDTSSYAVDYFWDFGDGGFSSSQDSYNVYFENGSYTVTQYVTGPLGCEDSTSTVILINTVTTEINTLIPNAISPNGDGKNDVWKLEFLNLLYPNATVEIYNRWGQQIFYSEGYSTPWDGRYQGELVPDGTYYYVISLNDPNEPEPFKGSVLVLKSVNN</sequence>
<feature type="domain" description="PKD" evidence="1">
    <location>
        <begin position="957"/>
        <end position="1035"/>
    </location>
</feature>
<dbReference type="InterPro" id="IPR035234">
    <property type="entry name" value="IgGFc-bd_N"/>
</dbReference>
<reference evidence="2" key="1">
    <citation type="submission" date="2021-04" db="EMBL/GenBank/DDBJ databases">
        <authorList>
            <person name="Rodrigo-Torres L."/>
            <person name="Arahal R. D."/>
            <person name="Lucena T."/>
        </authorList>
    </citation>
    <scope>NUCLEOTIDE SEQUENCE</scope>
    <source>
        <strain evidence="2">AS29M-1</strain>
    </source>
</reference>
<dbReference type="InterPro" id="IPR013783">
    <property type="entry name" value="Ig-like_fold"/>
</dbReference>
<dbReference type="SMART" id="SM00089">
    <property type="entry name" value="PKD"/>
    <property type="match status" value="2"/>
</dbReference>
<organism evidence="2 3">
    <name type="scientific">Parvicella tangerina</name>
    <dbReference type="NCBI Taxonomy" id="2829795"/>
    <lineage>
        <taxon>Bacteria</taxon>
        <taxon>Pseudomonadati</taxon>
        <taxon>Bacteroidota</taxon>
        <taxon>Flavobacteriia</taxon>
        <taxon>Flavobacteriales</taxon>
        <taxon>Parvicellaceae</taxon>
        <taxon>Parvicella</taxon>
    </lineage>
</organism>
<dbReference type="Pfam" id="PF18911">
    <property type="entry name" value="PKD_4"/>
    <property type="match status" value="2"/>
</dbReference>
<evidence type="ECO:0000313" key="2">
    <source>
        <dbReference type="EMBL" id="CAG5086067.1"/>
    </source>
</evidence>
<dbReference type="CDD" id="cd00146">
    <property type="entry name" value="PKD"/>
    <property type="match status" value="2"/>
</dbReference>
<evidence type="ECO:0000259" key="1">
    <source>
        <dbReference type="PROSITE" id="PS50093"/>
    </source>
</evidence>
<dbReference type="Gene3D" id="2.60.40.10">
    <property type="entry name" value="Immunoglobulins"/>
    <property type="match status" value="3"/>
</dbReference>
<feature type="domain" description="PKD" evidence="1">
    <location>
        <begin position="810"/>
        <end position="870"/>
    </location>
</feature>
<name>A0A916JPP5_9FLAO</name>
<dbReference type="PROSITE" id="PS50093">
    <property type="entry name" value="PKD"/>
    <property type="match status" value="2"/>
</dbReference>
<accession>A0A916JPP5</accession>
<dbReference type="KEGG" id="ptan:CRYO30217_02996"/>
<dbReference type="AlphaFoldDB" id="A0A916JPP5"/>
<dbReference type="SUPFAM" id="SSF49299">
    <property type="entry name" value="PKD domain"/>
    <property type="match status" value="3"/>
</dbReference>
<evidence type="ECO:0000313" key="3">
    <source>
        <dbReference type="Proteomes" id="UP000683507"/>
    </source>
</evidence>
<dbReference type="InterPro" id="IPR035986">
    <property type="entry name" value="PKD_dom_sf"/>
</dbReference>
<gene>
    <name evidence="2" type="ORF">CRYO30217_02996</name>
</gene>
<dbReference type="Proteomes" id="UP000683507">
    <property type="component" value="Chromosome"/>
</dbReference>
<proteinExistence type="predicted"/>
<dbReference type="EMBL" id="OU015584">
    <property type="protein sequence ID" value="CAG5086067.1"/>
    <property type="molecule type" value="Genomic_DNA"/>
</dbReference>